<sequence length="989" mass="110639">MTKRLLLIGWDAADWKTIDRLVDQGDMPVMKGLMERGTRGNVTTLHPVLSPMLWTSIATGKRPFKHGIHGFAEPDPKGGARAISNLGRTTKAVWNILNQQGLRSNVVGWWPSHPVERIHGVMVSDMFQKAPKLDQGPGQPWPMKPETVWPERLAETLAEYRMRPEEMGADVLEPFIPKLQEIDLEKDKRPIGVAKILAETASIQAAADWVMDNEPWDFMAVYHDAIDHFGHGFMKYHHPRQDWVPERDFELYSNIIDMGYRFHDLMLGQTLSKIDLNQTTVVICSDHGFHPDHLRPRAIPKEPAGPAAEHREHGVFLIAGPGIKRDALVHGATLLDVTPTILTVFGLLVGEDMDGEPLTDCFEQPPDLQWVESWDAIDGDDGRHPPDKQMPGGDDAETMQQLVDLGYIERPDVDKSQAQRQTQRELDYNLAESLMDAGRFAHAIDILERLWTDWPMEHRFGVRLAYCAQMLGQTGFQRQIVEALLQRRRQESEAARAELKAFHAVLKQRKAERGEADTDEAALEQAAANEAEAERVRQSLETPEAPDAEKPPLMSVKEREQYLNLRSKAQFSPYFMHYLLGNVLFDEGQYDEALRVLAKAEQASPKSVRLLTLIGRVYLEMQRPADAEASFGKVIGFDPLHPDAHLGLTRVALARGQFQRAAQLALKTVGLRYHFPWAHHYLGVALEGLKRYGQAAQAFEVAVSQNPNLLTAHRRLEHLYSHVLGRSPHHRAKAEEHTRAIAEIGRRMEQHRARRAAGVAKVDGGADVKPIALDDPNAPRPEDPVMQQALCDIVVVSGLPRAGTSMMMQMLNAGGIAPLTDGERAADGDNPKGYYEYEPAKRLMTDRTWLPAADGKAVKVIAQLLPYLPPKPHRFKVIFMERDLDEVAASQATMLANLDKPGARLPEDKLKQTYAAQIAGLKRLLGQHGSVTTLWLDHAEVLAAPAKMARRVALFLGDVGGPARNQRLDERGMAAVVDPSLHRQRLARG</sequence>
<dbReference type="Pfam" id="PF14559">
    <property type="entry name" value="TPR_19"/>
    <property type="match status" value="1"/>
</dbReference>
<keyword evidence="6" id="KW-1185">Reference proteome</keyword>
<dbReference type="PANTHER" id="PTHR44943">
    <property type="entry name" value="CELLULOSE SYNTHASE OPERON PROTEIN C"/>
    <property type="match status" value="1"/>
</dbReference>
<proteinExistence type="predicted"/>
<name>A0ABS1CI28_9GAMM</name>
<accession>A0ABS1CI28</accession>
<dbReference type="SUPFAM" id="SSF48452">
    <property type="entry name" value="TPR-like"/>
    <property type="match status" value="1"/>
</dbReference>
<evidence type="ECO:0000256" key="1">
    <source>
        <dbReference type="ARBA" id="ARBA00022737"/>
    </source>
</evidence>
<dbReference type="Pfam" id="PF13432">
    <property type="entry name" value="TPR_16"/>
    <property type="match status" value="1"/>
</dbReference>
<dbReference type="PANTHER" id="PTHR44943:SF4">
    <property type="entry name" value="TPR REPEAT-CONTAINING PROTEIN MJ0798"/>
    <property type="match status" value="1"/>
</dbReference>
<dbReference type="InterPro" id="IPR017850">
    <property type="entry name" value="Alkaline_phosphatase_core_sf"/>
</dbReference>
<evidence type="ECO:0000313" key="5">
    <source>
        <dbReference type="EMBL" id="MBK1631580.1"/>
    </source>
</evidence>
<dbReference type="InterPro" id="IPR027417">
    <property type="entry name" value="P-loop_NTPase"/>
</dbReference>
<feature type="repeat" description="TPR" evidence="3">
    <location>
        <begin position="574"/>
        <end position="607"/>
    </location>
</feature>
<dbReference type="SUPFAM" id="SSF53649">
    <property type="entry name" value="Alkaline phosphatase-like"/>
    <property type="match status" value="1"/>
</dbReference>
<dbReference type="PROSITE" id="PS50005">
    <property type="entry name" value="TPR"/>
    <property type="match status" value="2"/>
</dbReference>
<dbReference type="Gene3D" id="3.40.720.10">
    <property type="entry name" value="Alkaline Phosphatase, subunit A"/>
    <property type="match status" value="1"/>
</dbReference>
<feature type="repeat" description="TPR" evidence="3">
    <location>
        <begin position="676"/>
        <end position="709"/>
    </location>
</feature>
<gene>
    <name evidence="5" type="ORF">CKO31_12660</name>
</gene>
<dbReference type="InterPro" id="IPR002591">
    <property type="entry name" value="Phosphodiest/P_Trfase"/>
</dbReference>
<dbReference type="InterPro" id="IPR051685">
    <property type="entry name" value="Ycf3/AcsC/BcsC/TPR_MFPF"/>
</dbReference>
<dbReference type="InterPro" id="IPR011990">
    <property type="entry name" value="TPR-like_helical_dom_sf"/>
</dbReference>
<evidence type="ECO:0000256" key="3">
    <source>
        <dbReference type="PROSITE-ProRule" id="PRU00339"/>
    </source>
</evidence>
<organism evidence="5 6">
    <name type="scientific">Thiohalocapsa halophila</name>
    <dbReference type="NCBI Taxonomy" id="69359"/>
    <lineage>
        <taxon>Bacteria</taxon>
        <taxon>Pseudomonadati</taxon>
        <taxon>Pseudomonadota</taxon>
        <taxon>Gammaproteobacteria</taxon>
        <taxon>Chromatiales</taxon>
        <taxon>Chromatiaceae</taxon>
        <taxon>Thiohalocapsa</taxon>
    </lineage>
</organism>
<dbReference type="Gene3D" id="1.25.40.10">
    <property type="entry name" value="Tetratricopeptide repeat domain"/>
    <property type="match status" value="2"/>
</dbReference>
<protein>
    <recommendedName>
        <fullName evidence="7">Tetratricopeptide repeat protein</fullName>
    </recommendedName>
</protein>
<dbReference type="SMART" id="SM00028">
    <property type="entry name" value="TPR"/>
    <property type="match status" value="4"/>
</dbReference>
<keyword evidence="2 3" id="KW-0802">TPR repeat</keyword>
<evidence type="ECO:0000313" key="6">
    <source>
        <dbReference type="Proteomes" id="UP000748752"/>
    </source>
</evidence>
<dbReference type="EMBL" id="NRRV01000028">
    <property type="protein sequence ID" value="MBK1631580.1"/>
    <property type="molecule type" value="Genomic_DNA"/>
</dbReference>
<reference evidence="5 6" key="1">
    <citation type="journal article" date="2020" name="Microorganisms">
        <title>Osmotic Adaptation and Compatible Solute Biosynthesis of Phototrophic Bacteria as Revealed from Genome Analyses.</title>
        <authorList>
            <person name="Imhoff J.F."/>
            <person name="Rahn T."/>
            <person name="Kunzel S."/>
            <person name="Keller A."/>
            <person name="Neulinger S.C."/>
        </authorList>
    </citation>
    <scope>NUCLEOTIDE SEQUENCE [LARGE SCALE GENOMIC DNA]</scope>
    <source>
        <strain evidence="5 6">DSM 6210</strain>
    </source>
</reference>
<keyword evidence="1" id="KW-0677">Repeat</keyword>
<dbReference type="Gene3D" id="3.40.50.300">
    <property type="entry name" value="P-loop containing nucleotide triphosphate hydrolases"/>
    <property type="match status" value="1"/>
</dbReference>
<dbReference type="Proteomes" id="UP000748752">
    <property type="component" value="Unassembled WGS sequence"/>
</dbReference>
<dbReference type="RefSeq" id="WP_200238041.1">
    <property type="nucleotide sequence ID" value="NZ_NRRV01000028.1"/>
</dbReference>
<evidence type="ECO:0008006" key="7">
    <source>
        <dbReference type="Google" id="ProtNLM"/>
    </source>
</evidence>
<evidence type="ECO:0000256" key="2">
    <source>
        <dbReference type="ARBA" id="ARBA00022803"/>
    </source>
</evidence>
<evidence type="ECO:0000256" key="4">
    <source>
        <dbReference type="SAM" id="MobiDB-lite"/>
    </source>
</evidence>
<dbReference type="SUPFAM" id="SSF52540">
    <property type="entry name" value="P-loop containing nucleoside triphosphate hydrolases"/>
    <property type="match status" value="1"/>
</dbReference>
<feature type="region of interest" description="Disordered" evidence="4">
    <location>
        <begin position="376"/>
        <end position="395"/>
    </location>
</feature>
<dbReference type="Pfam" id="PF01663">
    <property type="entry name" value="Phosphodiest"/>
    <property type="match status" value="1"/>
</dbReference>
<dbReference type="InterPro" id="IPR019734">
    <property type="entry name" value="TPR_rpt"/>
</dbReference>
<comment type="caution">
    <text evidence="5">The sequence shown here is derived from an EMBL/GenBank/DDBJ whole genome shotgun (WGS) entry which is preliminary data.</text>
</comment>
<feature type="region of interest" description="Disordered" evidence="4">
    <location>
        <begin position="526"/>
        <end position="551"/>
    </location>
</feature>